<evidence type="ECO:0000313" key="7">
    <source>
        <dbReference type="Proteomes" id="UP001596161"/>
    </source>
</evidence>
<dbReference type="RefSeq" id="WP_378015464.1">
    <property type="nucleotide sequence ID" value="NZ_JBHSKT010000001.1"/>
</dbReference>
<dbReference type="Pfam" id="PF00719">
    <property type="entry name" value="Pyrophosphatase"/>
    <property type="match status" value="1"/>
</dbReference>
<proteinExistence type="predicted"/>
<protein>
    <recommendedName>
        <fullName evidence="2">inorganic diphosphatase</fullName>
        <ecNumber evidence="2">3.6.1.1</ecNumber>
    </recommendedName>
</protein>
<dbReference type="Gene3D" id="3.90.80.10">
    <property type="entry name" value="Inorganic pyrophosphatase"/>
    <property type="match status" value="1"/>
</dbReference>
<dbReference type="InterPro" id="IPR036649">
    <property type="entry name" value="Pyrophosphatase_sf"/>
</dbReference>
<dbReference type="EC" id="3.6.1.1" evidence="2"/>
<dbReference type="Proteomes" id="UP001596161">
    <property type="component" value="Unassembled WGS sequence"/>
</dbReference>
<evidence type="ECO:0000256" key="3">
    <source>
        <dbReference type="ARBA" id="ARBA00022723"/>
    </source>
</evidence>
<keyword evidence="7" id="KW-1185">Reference proteome</keyword>
<dbReference type="PANTHER" id="PTHR10286">
    <property type="entry name" value="INORGANIC PYROPHOSPHATASE"/>
    <property type="match status" value="1"/>
</dbReference>
<gene>
    <name evidence="6" type="ORF">ACFPIB_00570</name>
</gene>
<evidence type="ECO:0000256" key="1">
    <source>
        <dbReference type="ARBA" id="ARBA00001946"/>
    </source>
</evidence>
<accession>A0ABW0E439</accession>
<keyword evidence="3" id="KW-0479">Metal-binding</keyword>
<name>A0ABW0E439_9BACT</name>
<dbReference type="SUPFAM" id="SSF50324">
    <property type="entry name" value="Inorganic pyrophosphatase"/>
    <property type="match status" value="1"/>
</dbReference>
<evidence type="ECO:0000256" key="4">
    <source>
        <dbReference type="ARBA" id="ARBA00022801"/>
    </source>
</evidence>
<evidence type="ECO:0000256" key="5">
    <source>
        <dbReference type="ARBA" id="ARBA00022842"/>
    </source>
</evidence>
<dbReference type="EMBL" id="JBHSKT010000001">
    <property type="protein sequence ID" value="MFC5269079.1"/>
    <property type="molecule type" value="Genomic_DNA"/>
</dbReference>
<dbReference type="PROSITE" id="PS00387">
    <property type="entry name" value="PPASE"/>
    <property type="match status" value="1"/>
</dbReference>
<comment type="cofactor">
    <cofactor evidence="1">
        <name>Mg(2+)</name>
        <dbReference type="ChEBI" id="CHEBI:18420"/>
    </cofactor>
</comment>
<reference evidence="7" key="1">
    <citation type="journal article" date="2019" name="Int. J. Syst. Evol. Microbiol.">
        <title>The Global Catalogue of Microorganisms (GCM) 10K type strain sequencing project: providing services to taxonomists for standard genome sequencing and annotation.</title>
        <authorList>
            <consortium name="The Broad Institute Genomics Platform"/>
            <consortium name="The Broad Institute Genome Sequencing Center for Infectious Disease"/>
            <person name="Wu L."/>
            <person name="Ma J."/>
        </authorList>
    </citation>
    <scope>NUCLEOTIDE SEQUENCE [LARGE SCALE GENOMIC DNA]</scope>
    <source>
        <strain evidence="7">KACC 12602</strain>
    </source>
</reference>
<comment type="caution">
    <text evidence="6">The sequence shown here is derived from an EMBL/GenBank/DDBJ whole genome shotgun (WGS) entry which is preliminary data.</text>
</comment>
<keyword evidence="4" id="KW-0378">Hydrolase</keyword>
<evidence type="ECO:0000256" key="2">
    <source>
        <dbReference type="ARBA" id="ARBA00012146"/>
    </source>
</evidence>
<dbReference type="InterPro" id="IPR008162">
    <property type="entry name" value="Pyrophosphatase"/>
</dbReference>
<keyword evidence="5" id="KW-0460">Magnesium</keyword>
<sequence length="180" mass="20433">MTFDFNHIPALDKNSGIAHVIIDTPKGSRNKFKFDEEKGIFKLKHILPEGMIFPYDFGFLPNTLTEDGDPMDVLVLLDAPTFSGCLIETRIIGVLEAQQTGKDGKTQRNDRLIGVFAESKQHEHFRDLRDLPKALINEIGHFFRSYNQMRDIEFKILSHAGAKKALLLIQKGEKAHRTGK</sequence>
<evidence type="ECO:0000313" key="6">
    <source>
        <dbReference type="EMBL" id="MFC5269079.1"/>
    </source>
</evidence>
<organism evidence="6 7">
    <name type="scientific">Adhaeribacter terreus</name>
    <dbReference type="NCBI Taxonomy" id="529703"/>
    <lineage>
        <taxon>Bacteria</taxon>
        <taxon>Pseudomonadati</taxon>
        <taxon>Bacteroidota</taxon>
        <taxon>Cytophagia</taxon>
        <taxon>Cytophagales</taxon>
        <taxon>Hymenobacteraceae</taxon>
        <taxon>Adhaeribacter</taxon>
    </lineage>
</organism>